<evidence type="ECO:0000313" key="2">
    <source>
        <dbReference type="EMBL" id="QCT20214.1"/>
    </source>
</evidence>
<reference evidence="2 3" key="1">
    <citation type="submission" date="2019-05" db="EMBL/GenBank/DDBJ databases">
        <title>Complete genome sequence of Izhakiella calystegiae KSNA2, an endophyte isolated from beach morning glory (Calystegia soldanella).</title>
        <authorList>
            <person name="Jiang L."/>
            <person name="Jeong J.C."/>
            <person name="Kim C.Y."/>
            <person name="Kim D.H."/>
            <person name="Kim S.W."/>
            <person name="Lee j."/>
        </authorList>
    </citation>
    <scope>NUCLEOTIDE SEQUENCE [LARGE SCALE GENOMIC DNA]</scope>
    <source>
        <strain evidence="2 3">KSNA2</strain>
    </source>
</reference>
<name>A0A4P8YKK8_9ENTR</name>
<proteinExistence type="predicted"/>
<accession>A0A4P8YKK8</accession>
<dbReference type="OrthoDB" id="7032446at2"/>
<dbReference type="Proteomes" id="UP000302163">
    <property type="component" value="Chromosome"/>
</dbReference>
<dbReference type="KEGG" id="izh:FEM41_11415"/>
<dbReference type="EMBL" id="CP040428">
    <property type="protein sequence ID" value="QCT20214.1"/>
    <property type="molecule type" value="Genomic_DNA"/>
</dbReference>
<keyword evidence="1" id="KW-0812">Transmembrane</keyword>
<keyword evidence="1" id="KW-1133">Transmembrane helix</keyword>
<gene>
    <name evidence="2" type="ORF">FEM41_11415</name>
</gene>
<keyword evidence="1" id="KW-0472">Membrane</keyword>
<sequence length="402" mass="44169">MVYSLKNLPPVHPRPLPLKASRWFVALALMLAVSVILMRVFGRYVEGNHFWYIALGAPAIIWGIAAGGRLLVWMLRDIAANGFDRRREAWILHETRRARRAMQVLGVSFVTGHPENTREEIVAAMLAHQTIMAAQTDWQGNKGQRLSRIEAEPDEKPDATVQRVLTQLIEDLSLADLPDTTSLVVALDASTSCEPDVVNQAWENARQACELACAVEFIPCRGPAFLDAWLDHRIREESLLLIIGLQVAPEQTDHSAEAAVALLLGNRLTQKTLPAIALLHRPDPALPGQLEAGMRMAAYNVPVDGDSVTHLWLAGLNQKQQAEVASHQGAYPTQAVGDEQIITPDSTVGQAGAAAPWLAMAAAVQAAQDIQRPQMIICGDIHRDELWSTLVTPEAYRKEKDS</sequence>
<protein>
    <submittedName>
        <fullName evidence="2">Uncharacterized protein</fullName>
    </submittedName>
</protein>
<evidence type="ECO:0000256" key="1">
    <source>
        <dbReference type="SAM" id="Phobius"/>
    </source>
</evidence>
<feature type="transmembrane region" description="Helical" evidence="1">
    <location>
        <begin position="50"/>
        <end position="75"/>
    </location>
</feature>
<dbReference type="RefSeq" id="WP_138096089.1">
    <property type="nucleotide sequence ID" value="NZ_CP040428.1"/>
</dbReference>
<organism evidence="2 3">
    <name type="scientific">Jejubacter calystegiae</name>
    <dbReference type="NCBI Taxonomy" id="2579935"/>
    <lineage>
        <taxon>Bacteria</taxon>
        <taxon>Pseudomonadati</taxon>
        <taxon>Pseudomonadota</taxon>
        <taxon>Gammaproteobacteria</taxon>
        <taxon>Enterobacterales</taxon>
        <taxon>Enterobacteriaceae</taxon>
        <taxon>Jejubacter</taxon>
    </lineage>
</organism>
<evidence type="ECO:0000313" key="3">
    <source>
        <dbReference type="Proteomes" id="UP000302163"/>
    </source>
</evidence>
<feature type="transmembrane region" description="Helical" evidence="1">
    <location>
        <begin position="20"/>
        <end position="38"/>
    </location>
</feature>
<dbReference type="AlphaFoldDB" id="A0A4P8YKK8"/>
<keyword evidence="3" id="KW-1185">Reference proteome</keyword>